<proteinExistence type="predicted"/>
<keyword evidence="1" id="KW-0812">Transmembrane</keyword>
<reference evidence="2 3" key="1">
    <citation type="submission" date="2019-07" db="EMBL/GenBank/DDBJ databases">
        <title>Whole genome shotgun sequence of Cellulomonas terrae NBRC 100819.</title>
        <authorList>
            <person name="Hosoyama A."/>
            <person name="Uohara A."/>
            <person name="Ohji S."/>
            <person name="Ichikawa N."/>
        </authorList>
    </citation>
    <scope>NUCLEOTIDE SEQUENCE [LARGE SCALE GENOMIC DNA]</scope>
    <source>
        <strain evidence="2 3">NBRC 100819</strain>
    </source>
</reference>
<dbReference type="Proteomes" id="UP000321049">
    <property type="component" value="Unassembled WGS sequence"/>
</dbReference>
<dbReference type="EMBL" id="BJWH01000039">
    <property type="protein sequence ID" value="GEM00431.1"/>
    <property type="molecule type" value="Genomic_DNA"/>
</dbReference>
<name>A0A511JQX3_9CELL</name>
<feature type="transmembrane region" description="Helical" evidence="1">
    <location>
        <begin position="9"/>
        <end position="26"/>
    </location>
</feature>
<feature type="transmembrane region" description="Helical" evidence="1">
    <location>
        <begin position="79"/>
        <end position="101"/>
    </location>
</feature>
<evidence type="ECO:0008006" key="4">
    <source>
        <dbReference type="Google" id="ProtNLM"/>
    </source>
</evidence>
<keyword evidence="1" id="KW-0472">Membrane</keyword>
<keyword evidence="3" id="KW-1185">Reference proteome</keyword>
<dbReference type="AlphaFoldDB" id="A0A511JQX3"/>
<organism evidence="2 3">
    <name type="scientific">Cellulomonas terrae</name>
    <dbReference type="NCBI Taxonomy" id="311234"/>
    <lineage>
        <taxon>Bacteria</taxon>
        <taxon>Bacillati</taxon>
        <taxon>Actinomycetota</taxon>
        <taxon>Actinomycetes</taxon>
        <taxon>Micrococcales</taxon>
        <taxon>Cellulomonadaceae</taxon>
        <taxon>Cellulomonas</taxon>
    </lineage>
</organism>
<feature type="transmembrane region" description="Helical" evidence="1">
    <location>
        <begin position="181"/>
        <end position="201"/>
    </location>
</feature>
<evidence type="ECO:0000256" key="1">
    <source>
        <dbReference type="SAM" id="Phobius"/>
    </source>
</evidence>
<feature type="transmembrane region" description="Helical" evidence="1">
    <location>
        <begin position="113"/>
        <end position="130"/>
    </location>
</feature>
<dbReference type="NCBIfam" id="NF038065">
    <property type="entry name" value="Pr6Pr"/>
    <property type="match status" value="1"/>
</dbReference>
<feature type="transmembrane region" description="Helical" evidence="1">
    <location>
        <begin position="46"/>
        <end position="67"/>
    </location>
</feature>
<evidence type="ECO:0000313" key="3">
    <source>
        <dbReference type="Proteomes" id="UP000321049"/>
    </source>
</evidence>
<keyword evidence="1" id="KW-1133">Transmembrane helix</keyword>
<dbReference type="InterPro" id="IPR049713">
    <property type="entry name" value="Pr6Pr-like"/>
</dbReference>
<feature type="transmembrane region" description="Helical" evidence="1">
    <location>
        <begin position="142"/>
        <end position="161"/>
    </location>
</feature>
<gene>
    <name evidence="2" type="ORF">CTE05_39770</name>
</gene>
<dbReference type="RefSeq" id="WP_246123776.1">
    <property type="nucleotide sequence ID" value="NZ_BJWH01000039.1"/>
</dbReference>
<accession>A0A511JQX3</accession>
<protein>
    <recommendedName>
        <fullName evidence="4">F420-dependent oxidoreductase</fullName>
    </recommendedName>
</protein>
<comment type="caution">
    <text evidence="2">The sequence shown here is derived from an EMBL/GenBank/DDBJ whole genome shotgun (WGS) entry which is preliminary data.</text>
</comment>
<evidence type="ECO:0000313" key="2">
    <source>
        <dbReference type="EMBL" id="GEM00431.1"/>
    </source>
</evidence>
<sequence>MTDAQPRYLLARTLHTIVLVAATVGLSMELVRALTSEDTGTRLVRLFSYFTIQSNLLAAIASGMLAWRPDRRGRVFAVLRLDALLCIAVTGIVYHAVLAGLQDLTAAGALSNLLLHTVVPVGTVVAWLLVGPRPRLSPAVVGWSLVYPLGWIAYTFLRGAIVDWYPYPFLDVSEIGLRSALVRTGVVAVVFLILAFAARALERLLPPAPRPVRD</sequence>